<evidence type="ECO:0000313" key="3">
    <source>
        <dbReference type="Proteomes" id="UP000186817"/>
    </source>
</evidence>
<evidence type="ECO:0000313" key="2">
    <source>
        <dbReference type="EMBL" id="OLQ05973.1"/>
    </source>
</evidence>
<gene>
    <name evidence="2" type="ORF">AK812_SmicGene10796</name>
</gene>
<protein>
    <submittedName>
        <fullName evidence="2">Uncharacterized protein</fullName>
    </submittedName>
</protein>
<dbReference type="EMBL" id="LSRX01000171">
    <property type="protein sequence ID" value="OLQ05973.1"/>
    <property type="molecule type" value="Genomic_DNA"/>
</dbReference>
<feature type="region of interest" description="Disordered" evidence="1">
    <location>
        <begin position="1"/>
        <end position="56"/>
    </location>
</feature>
<dbReference type="OrthoDB" id="441770at2759"/>
<accession>A0A1Q9EEY0</accession>
<keyword evidence="3" id="KW-1185">Reference proteome</keyword>
<name>A0A1Q9EEY0_SYMMI</name>
<dbReference type="Proteomes" id="UP000186817">
    <property type="component" value="Unassembled WGS sequence"/>
</dbReference>
<dbReference type="AlphaFoldDB" id="A0A1Q9EEY0"/>
<reference evidence="2 3" key="1">
    <citation type="submission" date="2016-02" db="EMBL/GenBank/DDBJ databases">
        <title>Genome analysis of coral dinoflagellate symbionts highlights evolutionary adaptations to a symbiotic lifestyle.</title>
        <authorList>
            <person name="Aranda M."/>
            <person name="Li Y."/>
            <person name="Liew Y.J."/>
            <person name="Baumgarten S."/>
            <person name="Simakov O."/>
            <person name="Wilson M."/>
            <person name="Piel J."/>
            <person name="Ashoor H."/>
            <person name="Bougouffa S."/>
            <person name="Bajic V.B."/>
            <person name="Ryu T."/>
            <person name="Ravasi T."/>
            <person name="Bayer T."/>
            <person name="Micklem G."/>
            <person name="Kim H."/>
            <person name="Bhak J."/>
            <person name="Lajeunesse T.C."/>
            <person name="Voolstra C.R."/>
        </authorList>
    </citation>
    <scope>NUCLEOTIDE SEQUENCE [LARGE SCALE GENOMIC DNA]</scope>
    <source>
        <strain evidence="2 3">CCMP2467</strain>
    </source>
</reference>
<evidence type="ECO:0000256" key="1">
    <source>
        <dbReference type="SAM" id="MobiDB-lite"/>
    </source>
</evidence>
<proteinExistence type="predicted"/>
<sequence length="296" mass="33371">MLEAAAGRDSAKERRGPPQSPKLADEQAMATELPGPVGFPSCPEEEMQSSSRFGPRPLYFEKVEDDEDIGAASLDEAEVISLPDFVAVQPRSFDDEARRRVDDSYEALRAKVDGVPSLLEAVDVDGWQLERSQFELVEEVDEDLKELQILLGCCRCPGNRRRLEQALREFEVSLRAKRTWAWFPLKRYEWSGYQYQEPVITLDFHVPGAGALSKEDPGVKYHHRVRKTRLMRDIEPQRSFVEAEGSLWRQVVQVHSICGATRQAMVLSIILTLLPLCAAQQAGMLKTEGTILTESP</sequence>
<comment type="caution">
    <text evidence="2">The sequence shown here is derived from an EMBL/GenBank/DDBJ whole genome shotgun (WGS) entry which is preliminary data.</text>
</comment>
<organism evidence="2 3">
    <name type="scientific">Symbiodinium microadriaticum</name>
    <name type="common">Dinoflagellate</name>
    <name type="synonym">Zooxanthella microadriatica</name>
    <dbReference type="NCBI Taxonomy" id="2951"/>
    <lineage>
        <taxon>Eukaryota</taxon>
        <taxon>Sar</taxon>
        <taxon>Alveolata</taxon>
        <taxon>Dinophyceae</taxon>
        <taxon>Suessiales</taxon>
        <taxon>Symbiodiniaceae</taxon>
        <taxon>Symbiodinium</taxon>
    </lineage>
</organism>